<gene>
    <name evidence="1" type="ORF">LTS18_007288</name>
</gene>
<name>A0ACC3DPL0_9PEZI</name>
<keyword evidence="2" id="KW-1185">Reference proteome</keyword>
<evidence type="ECO:0000313" key="1">
    <source>
        <dbReference type="EMBL" id="KAK3078526.1"/>
    </source>
</evidence>
<proteinExistence type="predicted"/>
<reference evidence="1" key="1">
    <citation type="submission" date="2024-09" db="EMBL/GenBank/DDBJ databases">
        <title>Black Yeasts Isolated from many extreme environments.</title>
        <authorList>
            <person name="Coleine C."/>
            <person name="Stajich J.E."/>
            <person name="Selbmann L."/>
        </authorList>
    </citation>
    <scope>NUCLEOTIDE SEQUENCE</scope>
    <source>
        <strain evidence="1">CCFEE 5737</strain>
    </source>
</reference>
<dbReference type="EMBL" id="JAWDJW010001822">
    <property type="protein sequence ID" value="KAK3078526.1"/>
    <property type="molecule type" value="Genomic_DNA"/>
</dbReference>
<dbReference type="Proteomes" id="UP001186974">
    <property type="component" value="Unassembled WGS sequence"/>
</dbReference>
<organism evidence="1 2">
    <name type="scientific">Coniosporium uncinatum</name>
    <dbReference type="NCBI Taxonomy" id="93489"/>
    <lineage>
        <taxon>Eukaryota</taxon>
        <taxon>Fungi</taxon>
        <taxon>Dikarya</taxon>
        <taxon>Ascomycota</taxon>
        <taxon>Pezizomycotina</taxon>
        <taxon>Dothideomycetes</taxon>
        <taxon>Dothideomycetes incertae sedis</taxon>
        <taxon>Coniosporium</taxon>
    </lineage>
</organism>
<feature type="non-terminal residue" evidence="1">
    <location>
        <position position="281"/>
    </location>
</feature>
<accession>A0ACC3DPL0</accession>
<sequence>MHLMSPEGQWVPLEDHRQMVEEVHKLEQALRTTQLELAQERDARKKDTDNFKYGLRQSYESTAKMVATINNYRAENVQKHDHQDVMFNSRLTAMEDRIDAIIDKTQGIDKLKEKVNIMDETLIELEDKLERGEFGNFKSRASRSMTPVVEAHTEPPAAPLSQIPIRSVEKYSQAWNVRVILVLAKSQRNAFPFNSTAFQRCKTRNLNQKIDLTDHRAETFIAAVEKAFSNIIRGRSWMPLVCLNSDSMALTQHNLENRKRGKWDHDFLESQCIAADKNQGD</sequence>
<evidence type="ECO:0000313" key="2">
    <source>
        <dbReference type="Proteomes" id="UP001186974"/>
    </source>
</evidence>
<comment type="caution">
    <text evidence="1">The sequence shown here is derived from an EMBL/GenBank/DDBJ whole genome shotgun (WGS) entry which is preliminary data.</text>
</comment>
<protein>
    <submittedName>
        <fullName evidence="1">Uncharacterized protein</fullName>
    </submittedName>
</protein>